<evidence type="ECO:0000313" key="1">
    <source>
        <dbReference type="EMBL" id="MXN67074.1"/>
    </source>
</evidence>
<accession>A0A7X3LXR4</accession>
<name>A0A7X3LXR4_9HYPH</name>
<dbReference type="PRINTS" id="PR00081">
    <property type="entry name" value="GDHRDH"/>
</dbReference>
<dbReference type="InterPro" id="IPR002347">
    <property type="entry name" value="SDR_fam"/>
</dbReference>
<evidence type="ECO:0000313" key="2">
    <source>
        <dbReference type="Proteomes" id="UP000433101"/>
    </source>
</evidence>
<gene>
    <name evidence="1" type="ORF">GR183_19360</name>
</gene>
<dbReference type="Pfam" id="PF00106">
    <property type="entry name" value="adh_short"/>
    <property type="match status" value="1"/>
</dbReference>
<keyword evidence="2" id="KW-1185">Reference proteome</keyword>
<comment type="caution">
    <text evidence="1">The sequence shown here is derived from an EMBL/GenBank/DDBJ whole genome shotgun (WGS) entry which is preliminary data.</text>
</comment>
<protein>
    <submittedName>
        <fullName evidence="1">SDR family NAD(P)-dependent oxidoreductase</fullName>
    </submittedName>
</protein>
<sequence>MKANPNRSVVILGAGEGISGAFARRASEAGAKVLLAARNIEKLKNLAAETGAHTFQADAADANAIEKLFEYADEALGSVDILLYNPSARVRGPLTGLDRDGVLNAIRVSAWGGFVASQEAARRMEAQGHGTILLTGATASVKGVPQSAAFAMGKFALRGLAQSMARELAPKNIHVAHFVIDGQVGITDDDSRLHPDAIAETYWNVATQPRSAWTWELELRPFTEKF</sequence>
<dbReference type="EMBL" id="WUMV01000009">
    <property type="protein sequence ID" value="MXN67074.1"/>
    <property type="molecule type" value="Genomic_DNA"/>
</dbReference>
<dbReference type="Proteomes" id="UP000433101">
    <property type="component" value="Unassembled WGS sequence"/>
</dbReference>
<dbReference type="RefSeq" id="WP_160777489.1">
    <property type="nucleotide sequence ID" value="NZ_WUMV01000009.1"/>
</dbReference>
<proteinExistence type="predicted"/>
<dbReference type="AlphaFoldDB" id="A0A7X3LXR4"/>
<dbReference type="InterPro" id="IPR036291">
    <property type="entry name" value="NAD(P)-bd_dom_sf"/>
</dbReference>
<organism evidence="1 2">
    <name type="scientific">Stappia sediminis</name>
    <dbReference type="NCBI Taxonomy" id="2692190"/>
    <lineage>
        <taxon>Bacteria</taxon>
        <taxon>Pseudomonadati</taxon>
        <taxon>Pseudomonadota</taxon>
        <taxon>Alphaproteobacteria</taxon>
        <taxon>Hyphomicrobiales</taxon>
        <taxon>Stappiaceae</taxon>
        <taxon>Stappia</taxon>
    </lineage>
</organism>
<dbReference type="SUPFAM" id="SSF51735">
    <property type="entry name" value="NAD(P)-binding Rossmann-fold domains"/>
    <property type="match status" value="1"/>
</dbReference>
<dbReference type="Gene3D" id="3.40.50.720">
    <property type="entry name" value="NAD(P)-binding Rossmann-like Domain"/>
    <property type="match status" value="1"/>
</dbReference>
<dbReference type="PANTHER" id="PTHR43431">
    <property type="entry name" value="OXIDOREDUCTASE, SHORT CHAIN DEHYDROGENASE/REDUCTASE FAMILY (AFU_ORTHOLOGUE AFUA_5G14000)"/>
    <property type="match status" value="1"/>
</dbReference>
<dbReference type="PANTHER" id="PTHR43431:SF7">
    <property type="entry name" value="OXIDOREDUCTASE, SHORT CHAIN DEHYDROGENASE_REDUCTASE FAMILY (AFU_ORTHOLOGUE AFUA_5G14000)"/>
    <property type="match status" value="1"/>
</dbReference>
<reference evidence="1 2" key="1">
    <citation type="submission" date="2019-12" db="EMBL/GenBank/DDBJ databases">
        <authorList>
            <person name="Li M."/>
        </authorList>
    </citation>
    <scope>NUCLEOTIDE SEQUENCE [LARGE SCALE GENOMIC DNA]</scope>
    <source>
        <strain evidence="1 2">GBMRC 2046</strain>
    </source>
</reference>